<reference evidence="2" key="1">
    <citation type="submission" date="2023-06" db="EMBL/GenBank/DDBJ databases">
        <title>Conoideocrella luteorostrata (Hypocreales: Clavicipitaceae), a potential biocontrol fungus for elongate hemlock scale in United States Christmas tree production areas.</title>
        <authorList>
            <person name="Barrett H."/>
            <person name="Lovett B."/>
            <person name="Macias A.M."/>
            <person name="Stajich J.E."/>
            <person name="Kasson M.T."/>
        </authorList>
    </citation>
    <scope>NUCLEOTIDE SEQUENCE</scope>
    <source>
        <strain evidence="2">ARSEF 14590</strain>
    </source>
</reference>
<name>A0AAJ0CIJ1_9HYPO</name>
<evidence type="ECO:0000313" key="3">
    <source>
        <dbReference type="Proteomes" id="UP001251528"/>
    </source>
</evidence>
<feature type="region of interest" description="Disordered" evidence="1">
    <location>
        <begin position="1"/>
        <end position="20"/>
    </location>
</feature>
<keyword evidence="3" id="KW-1185">Reference proteome</keyword>
<sequence length="287" mass="32746">MSFIWGTKEPDSPEQGPEVMPPTDAMLFGSDYVECAYVEGADCGLVLKWDIELASDRRQWILDMVEDPAYVAAVQSLQTEAVSVQHRLRLARIFAHKVLLEAERRGDATITWCRMDKTKGVSKWDTRKDIRLEGVGPWTAIWLYSDMCDAATWGERRGGRQRGLAMPWVKPLWYSRGGTPYEYAMMRVAGGSIYRPDACWLSVGYHWEKWSPLQRECVNTWMCLQSVAIIGEHSGYVRRDGKPDDCVNGPVFNNDTGTEIDWWNSLRDRVGVLLINAFITQGQIEEL</sequence>
<comment type="caution">
    <text evidence="2">The sequence shown here is derived from an EMBL/GenBank/DDBJ whole genome shotgun (WGS) entry which is preliminary data.</text>
</comment>
<gene>
    <name evidence="2" type="ORF">QQS21_008621</name>
</gene>
<dbReference type="EMBL" id="JASWJB010000200">
    <property type="protein sequence ID" value="KAK2593678.1"/>
    <property type="molecule type" value="Genomic_DNA"/>
</dbReference>
<accession>A0AAJ0CIJ1</accession>
<evidence type="ECO:0000313" key="2">
    <source>
        <dbReference type="EMBL" id="KAK2593678.1"/>
    </source>
</evidence>
<dbReference type="Proteomes" id="UP001251528">
    <property type="component" value="Unassembled WGS sequence"/>
</dbReference>
<organism evidence="2 3">
    <name type="scientific">Conoideocrella luteorostrata</name>
    <dbReference type="NCBI Taxonomy" id="1105319"/>
    <lineage>
        <taxon>Eukaryota</taxon>
        <taxon>Fungi</taxon>
        <taxon>Dikarya</taxon>
        <taxon>Ascomycota</taxon>
        <taxon>Pezizomycotina</taxon>
        <taxon>Sordariomycetes</taxon>
        <taxon>Hypocreomycetidae</taxon>
        <taxon>Hypocreales</taxon>
        <taxon>Clavicipitaceae</taxon>
        <taxon>Conoideocrella</taxon>
    </lineage>
</organism>
<proteinExistence type="predicted"/>
<protein>
    <submittedName>
        <fullName evidence="2">Uncharacterized protein</fullName>
    </submittedName>
</protein>
<evidence type="ECO:0000256" key="1">
    <source>
        <dbReference type="SAM" id="MobiDB-lite"/>
    </source>
</evidence>
<dbReference type="AlphaFoldDB" id="A0AAJ0CIJ1"/>